<organism evidence="2 3">
    <name type="scientific">Methylobacter tundripaludum</name>
    <dbReference type="NCBI Taxonomy" id="173365"/>
    <lineage>
        <taxon>Bacteria</taxon>
        <taxon>Pseudomonadati</taxon>
        <taxon>Pseudomonadota</taxon>
        <taxon>Gammaproteobacteria</taxon>
        <taxon>Methylococcales</taxon>
        <taxon>Methylococcaceae</taxon>
        <taxon>Methylobacter</taxon>
    </lineage>
</organism>
<keyword evidence="1" id="KW-0472">Membrane</keyword>
<keyword evidence="1" id="KW-1133">Transmembrane helix</keyword>
<dbReference type="InterPro" id="IPR045584">
    <property type="entry name" value="Pilin-like"/>
</dbReference>
<protein>
    <submittedName>
        <fullName evidence="2">Prepilin-type N-terminal cleavage/methylation domain-containing protein</fullName>
    </submittedName>
</protein>
<evidence type="ECO:0000256" key="1">
    <source>
        <dbReference type="SAM" id="Phobius"/>
    </source>
</evidence>
<evidence type="ECO:0000313" key="2">
    <source>
        <dbReference type="EMBL" id="PPK75448.1"/>
    </source>
</evidence>
<dbReference type="Proteomes" id="UP000240010">
    <property type="component" value="Unassembled WGS sequence"/>
</dbReference>
<keyword evidence="1" id="KW-0812">Transmembrane</keyword>
<comment type="caution">
    <text evidence="2">The sequence shown here is derived from an EMBL/GenBank/DDBJ whole genome shotgun (WGS) entry which is preliminary data.</text>
</comment>
<sequence length="145" mass="15031">MSRRCNGFSLIELIVIIVIMGILTAYVSSRLNFAGHDASGYAEIIKSSIRLAQKLAIAKRAASVSVTFSLAPFGGCTVNGVQVTGEQCDPLPNGVSVSGLGTVTFNGLGRPNVAAVTTITVSGGDVIKVICLEPETGYVHEETAC</sequence>
<dbReference type="EMBL" id="PTIZ01000006">
    <property type="protein sequence ID" value="PPK75448.1"/>
    <property type="molecule type" value="Genomic_DNA"/>
</dbReference>
<dbReference type="Pfam" id="PF07963">
    <property type="entry name" value="N_methyl"/>
    <property type="match status" value="1"/>
</dbReference>
<dbReference type="RefSeq" id="WP_104429284.1">
    <property type="nucleotide sequence ID" value="NZ_PTIZ01000006.1"/>
</dbReference>
<name>A0A2S6HDA3_9GAMM</name>
<dbReference type="SUPFAM" id="SSF54523">
    <property type="entry name" value="Pili subunits"/>
    <property type="match status" value="1"/>
</dbReference>
<accession>A0A2S6HDA3</accession>
<reference evidence="2 3" key="1">
    <citation type="submission" date="2018-02" db="EMBL/GenBank/DDBJ databases">
        <title>Subsurface microbial communities from deep shales in Ohio and West Virginia, USA.</title>
        <authorList>
            <person name="Wrighton K."/>
        </authorList>
    </citation>
    <scope>NUCLEOTIDE SEQUENCE [LARGE SCALE GENOMIC DNA]</scope>
    <source>
        <strain evidence="2 3">OWC-DMM</strain>
    </source>
</reference>
<dbReference type="InterPro" id="IPR012902">
    <property type="entry name" value="N_methyl_site"/>
</dbReference>
<feature type="transmembrane region" description="Helical" evidence="1">
    <location>
        <begin position="7"/>
        <end position="27"/>
    </location>
</feature>
<proteinExistence type="predicted"/>
<dbReference type="AlphaFoldDB" id="A0A2S6HDA3"/>
<gene>
    <name evidence="2" type="ORF">B0F87_106297</name>
</gene>
<evidence type="ECO:0000313" key="3">
    <source>
        <dbReference type="Proteomes" id="UP000240010"/>
    </source>
</evidence>
<dbReference type="NCBIfam" id="TIGR02532">
    <property type="entry name" value="IV_pilin_GFxxxE"/>
    <property type="match status" value="1"/>
</dbReference>